<dbReference type="Proteomes" id="UP000664859">
    <property type="component" value="Unassembled WGS sequence"/>
</dbReference>
<gene>
    <name evidence="1" type="ORF">JKP88DRAFT_274677</name>
</gene>
<organism evidence="1 2">
    <name type="scientific">Tribonema minus</name>
    <dbReference type="NCBI Taxonomy" id="303371"/>
    <lineage>
        <taxon>Eukaryota</taxon>
        <taxon>Sar</taxon>
        <taxon>Stramenopiles</taxon>
        <taxon>Ochrophyta</taxon>
        <taxon>PX clade</taxon>
        <taxon>Xanthophyceae</taxon>
        <taxon>Tribonematales</taxon>
        <taxon>Tribonemataceae</taxon>
        <taxon>Tribonema</taxon>
    </lineage>
</organism>
<reference evidence="1" key="1">
    <citation type="submission" date="2021-02" db="EMBL/GenBank/DDBJ databases">
        <title>First Annotated Genome of the Yellow-green Alga Tribonema minus.</title>
        <authorList>
            <person name="Mahan K.M."/>
        </authorList>
    </citation>
    <scope>NUCLEOTIDE SEQUENCE</scope>
    <source>
        <strain evidence="1">UTEX B ZZ1240</strain>
    </source>
</reference>
<proteinExistence type="predicted"/>
<dbReference type="AlphaFoldDB" id="A0A835ZKR8"/>
<accession>A0A835ZKR8</accession>
<sequence>MSFAALRLLKENAIWWNNTDSKKDTLHNCNMSDIDVMMLLSLKEINQHVITLDSQLEGHSRAPMLITDARDMVVNNYKPCACARHRHLQRLKDPEACELLQKNYGRCIQIC</sequence>
<protein>
    <submittedName>
        <fullName evidence="1">Uncharacterized protein</fullName>
    </submittedName>
</protein>
<keyword evidence="2" id="KW-1185">Reference proteome</keyword>
<evidence type="ECO:0000313" key="2">
    <source>
        <dbReference type="Proteomes" id="UP000664859"/>
    </source>
</evidence>
<evidence type="ECO:0000313" key="1">
    <source>
        <dbReference type="EMBL" id="KAG5192739.1"/>
    </source>
</evidence>
<dbReference type="EMBL" id="JAFCMP010000002">
    <property type="protein sequence ID" value="KAG5192739.1"/>
    <property type="molecule type" value="Genomic_DNA"/>
</dbReference>
<comment type="caution">
    <text evidence="1">The sequence shown here is derived from an EMBL/GenBank/DDBJ whole genome shotgun (WGS) entry which is preliminary data.</text>
</comment>
<name>A0A835ZKR8_9STRA</name>